<dbReference type="InterPro" id="IPR036770">
    <property type="entry name" value="Ankyrin_rpt-contain_sf"/>
</dbReference>
<dbReference type="EMBL" id="CAJNNW010009323">
    <property type="protein sequence ID" value="CAE8650876.1"/>
    <property type="molecule type" value="Genomic_DNA"/>
</dbReference>
<dbReference type="SUPFAM" id="SSF48403">
    <property type="entry name" value="Ankyrin repeat"/>
    <property type="match status" value="1"/>
</dbReference>
<evidence type="ECO:0000313" key="4">
    <source>
        <dbReference type="EMBL" id="CAE8650876.1"/>
    </source>
</evidence>
<dbReference type="Pfam" id="PF12796">
    <property type="entry name" value="Ank_2"/>
    <property type="match status" value="1"/>
</dbReference>
<dbReference type="PROSITE" id="PS50297">
    <property type="entry name" value="ANK_REP_REGION"/>
    <property type="match status" value="1"/>
</dbReference>
<sequence>MLDLPARCVCGILAFGSPVEWARARVAHKDLQFQEDLLLLEAGIAETSALPSLGEASRAGNLEVVVARLHWGADPNERDKVHPKYTPLHRATCGGHRSALRLLLAARAAPNARDRLGFCVLHFAANQQTGIVADLIQAACDVNAKNLQGLTPCAAQRAPWHYELELANLVPLGRRLVLLEDIRFTQRQVNDSFSHEQRPVLELIEGLIAGTTDHRTVPLIRIAWHEGAFWSIDNRRLFCYKHCRLGRVLVEVCRWGADNPEFEMKWKNGRDARTDADEGRRAGVVQRLTGLPFPQSQVMNLSESHVTLFMDSACQLEHDEKRNQLALRRCGEMEFEDELAAGVGLLRGETTVFLYPQLLASQLRRSEARALPTVQSGSRFSLTFVVSPNMHSSLEEAWCALCGRFVGDSASALREHERDVHLGSGRFRCVTCGK</sequence>
<feature type="repeat" description="ANK" evidence="3">
    <location>
        <begin position="83"/>
        <end position="115"/>
    </location>
</feature>
<keyword evidence="1" id="KW-0677">Repeat</keyword>
<dbReference type="InterPro" id="IPR002110">
    <property type="entry name" value="Ankyrin_rpt"/>
</dbReference>
<proteinExistence type="predicted"/>
<evidence type="ECO:0008006" key="6">
    <source>
        <dbReference type="Google" id="ProtNLM"/>
    </source>
</evidence>
<protein>
    <recommendedName>
        <fullName evidence="6">C2H2-type domain-containing protein</fullName>
    </recommendedName>
</protein>
<evidence type="ECO:0000256" key="3">
    <source>
        <dbReference type="PROSITE-ProRule" id="PRU00023"/>
    </source>
</evidence>
<dbReference type="PANTHER" id="PTHR24171">
    <property type="entry name" value="ANKYRIN REPEAT DOMAIN-CONTAINING PROTEIN 39-RELATED"/>
    <property type="match status" value="1"/>
</dbReference>
<name>A0A813IK25_POLGL</name>
<evidence type="ECO:0000313" key="5">
    <source>
        <dbReference type="Proteomes" id="UP000626109"/>
    </source>
</evidence>
<dbReference type="AlphaFoldDB" id="A0A813IK25"/>
<evidence type="ECO:0000256" key="1">
    <source>
        <dbReference type="ARBA" id="ARBA00022737"/>
    </source>
</evidence>
<dbReference type="Proteomes" id="UP000626109">
    <property type="component" value="Unassembled WGS sequence"/>
</dbReference>
<dbReference type="Gene3D" id="1.25.40.20">
    <property type="entry name" value="Ankyrin repeat-containing domain"/>
    <property type="match status" value="1"/>
</dbReference>
<organism evidence="4 5">
    <name type="scientific">Polarella glacialis</name>
    <name type="common">Dinoflagellate</name>
    <dbReference type="NCBI Taxonomy" id="89957"/>
    <lineage>
        <taxon>Eukaryota</taxon>
        <taxon>Sar</taxon>
        <taxon>Alveolata</taxon>
        <taxon>Dinophyceae</taxon>
        <taxon>Suessiales</taxon>
        <taxon>Suessiaceae</taxon>
        <taxon>Polarella</taxon>
    </lineage>
</organism>
<gene>
    <name evidence="4" type="ORF">PGLA2088_LOCUS8663</name>
</gene>
<accession>A0A813IK25</accession>
<feature type="non-terminal residue" evidence="4">
    <location>
        <position position="1"/>
    </location>
</feature>
<reference evidence="4" key="1">
    <citation type="submission" date="2021-02" db="EMBL/GenBank/DDBJ databases">
        <authorList>
            <person name="Dougan E. K."/>
            <person name="Rhodes N."/>
            <person name="Thang M."/>
            <person name="Chan C."/>
        </authorList>
    </citation>
    <scope>NUCLEOTIDE SEQUENCE</scope>
</reference>
<comment type="caution">
    <text evidence="4">The sequence shown here is derived from an EMBL/GenBank/DDBJ whole genome shotgun (WGS) entry which is preliminary data.</text>
</comment>
<dbReference type="PROSITE" id="PS50088">
    <property type="entry name" value="ANK_REPEAT"/>
    <property type="match status" value="1"/>
</dbReference>
<keyword evidence="2 3" id="KW-0040">ANK repeat</keyword>
<evidence type="ECO:0000256" key="2">
    <source>
        <dbReference type="ARBA" id="ARBA00023043"/>
    </source>
</evidence>